<dbReference type="EMBL" id="CABVHY010000127">
    <property type="protein sequence ID" value="VVO45456.1"/>
    <property type="molecule type" value="Genomic_DNA"/>
</dbReference>
<protein>
    <submittedName>
        <fullName evidence="1">Cell division protein FtsZ</fullName>
    </submittedName>
</protein>
<organism evidence="1 2">
    <name type="scientific">Pseudomonas fluorescens</name>
    <dbReference type="NCBI Taxonomy" id="294"/>
    <lineage>
        <taxon>Bacteria</taxon>
        <taxon>Pseudomonadati</taxon>
        <taxon>Pseudomonadota</taxon>
        <taxon>Gammaproteobacteria</taxon>
        <taxon>Pseudomonadales</taxon>
        <taxon>Pseudomonadaceae</taxon>
        <taxon>Pseudomonas</taxon>
    </lineage>
</organism>
<reference evidence="1 2" key="1">
    <citation type="submission" date="2019-09" db="EMBL/GenBank/DDBJ databases">
        <authorList>
            <person name="Chandra G."/>
            <person name="Truman W A."/>
        </authorList>
    </citation>
    <scope>NUCLEOTIDE SEQUENCE [LARGE SCALE GENOMIC DNA]</scope>
    <source>
        <strain evidence="1">PS723</strain>
    </source>
</reference>
<accession>A0A5E7G1I8</accession>
<name>A0A5E7G1I8_PSEFL</name>
<dbReference type="Proteomes" id="UP000379480">
    <property type="component" value="Unassembled WGS sequence"/>
</dbReference>
<proteinExistence type="predicted"/>
<sequence length="93" mass="10237">MRDELHVTVVATGLGAKIEKPVKIIDNTVHTSMAAQSPAPARQEMPSVNYRDLDRPTVMRNQAQASAATAAKLNPHDDLDYLDIPAFLRRQAD</sequence>
<gene>
    <name evidence="1" type="primary">ftsZ_2</name>
    <name evidence="1" type="ORF">PS723_06641</name>
</gene>
<evidence type="ECO:0000313" key="2">
    <source>
        <dbReference type="Proteomes" id="UP000379480"/>
    </source>
</evidence>
<dbReference type="AlphaFoldDB" id="A0A5E7G1I8"/>
<keyword evidence="1" id="KW-0132">Cell division</keyword>
<dbReference type="GO" id="GO:0051301">
    <property type="term" value="P:cell division"/>
    <property type="evidence" value="ECO:0007669"/>
    <property type="project" value="UniProtKB-KW"/>
</dbReference>
<keyword evidence="1" id="KW-0131">Cell cycle</keyword>
<evidence type="ECO:0000313" key="1">
    <source>
        <dbReference type="EMBL" id="VVO45456.1"/>
    </source>
</evidence>